<protein>
    <submittedName>
        <fullName evidence="1">Uncharacterized protein</fullName>
    </submittedName>
</protein>
<dbReference type="EMBL" id="CM042013">
    <property type="protein sequence ID" value="KAI3739495.1"/>
    <property type="molecule type" value="Genomic_DNA"/>
</dbReference>
<dbReference type="Proteomes" id="UP001055811">
    <property type="component" value="Linkage Group LG05"/>
</dbReference>
<gene>
    <name evidence="1" type="ORF">L2E82_29901</name>
</gene>
<reference evidence="2" key="1">
    <citation type="journal article" date="2022" name="Mol. Ecol. Resour.">
        <title>The genomes of chicory, endive, great burdock and yacon provide insights into Asteraceae palaeo-polyploidization history and plant inulin production.</title>
        <authorList>
            <person name="Fan W."/>
            <person name="Wang S."/>
            <person name="Wang H."/>
            <person name="Wang A."/>
            <person name="Jiang F."/>
            <person name="Liu H."/>
            <person name="Zhao H."/>
            <person name="Xu D."/>
            <person name="Zhang Y."/>
        </authorList>
    </citation>
    <scope>NUCLEOTIDE SEQUENCE [LARGE SCALE GENOMIC DNA]</scope>
    <source>
        <strain evidence="2">cv. Punajuju</strain>
    </source>
</reference>
<organism evidence="1 2">
    <name type="scientific">Cichorium intybus</name>
    <name type="common">Chicory</name>
    <dbReference type="NCBI Taxonomy" id="13427"/>
    <lineage>
        <taxon>Eukaryota</taxon>
        <taxon>Viridiplantae</taxon>
        <taxon>Streptophyta</taxon>
        <taxon>Embryophyta</taxon>
        <taxon>Tracheophyta</taxon>
        <taxon>Spermatophyta</taxon>
        <taxon>Magnoliopsida</taxon>
        <taxon>eudicotyledons</taxon>
        <taxon>Gunneridae</taxon>
        <taxon>Pentapetalae</taxon>
        <taxon>asterids</taxon>
        <taxon>campanulids</taxon>
        <taxon>Asterales</taxon>
        <taxon>Asteraceae</taxon>
        <taxon>Cichorioideae</taxon>
        <taxon>Cichorieae</taxon>
        <taxon>Cichoriinae</taxon>
        <taxon>Cichorium</taxon>
    </lineage>
</organism>
<accession>A0ACB9CZ18</accession>
<proteinExistence type="predicted"/>
<name>A0ACB9CZ18_CICIN</name>
<comment type="caution">
    <text evidence="1">The sequence shown here is derived from an EMBL/GenBank/DDBJ whole genome shotgun (WGS) entry which is preliminary data.</text>
</comment>
<sequence>MGLSFNLFTNILKKDNKPLKPLPIESTFKLPSSLPDFPTGEGFATGTIDLGDLHVCQVSSFTKIWVALEGGPDNRGATFYEPSSIPDGFFMLGSYSQSNTRPLFGSILAGKSVANEPSPSSLATPTDFSLIWSSESHKLKQEGGNGYIWLPTPPEGYKAVGYVVTNSPEKPSVHKIRCVRSDFTDAVEVDSWIWGLDKKINTNNINLYESRPKDRGVNALSVPTGSFLVQNGGAPTDVSLVYCLKNKKHNLLAMPNLSQVDALIQTYSPRIYFHPNEEYFPSSVNWFFQNGALLYEKGKEKEPSEIEPDGSNLPQGGSNDDSYWLDLPIDSSAKEKVKKGDLEHAGVYFHIKPMFGATFTDIVLWVFYPFNGPARAKVELVNLSLGKIGEHVGDWEHLTLRVSNYNGELKSVYFSEHSGGRLINSSELEFEDGNKPVVYASMHGHAFYAKPGLVLQGGGRIGIRNDTGKGKKVMDTGVRPTVVAAEYLGSLVAEPPWLNYSRKWGPKISYDINKEIKKVRSVLPRVVRGAFDKFVRGLPNEVLGEEGPTGPKMKNNWSGDEKY</sequence>
<evidence type="ECO:0000313" key="1">
    <source>
        <dbReference type="EMBL" id="KAI3739495.1"/>
    </source>
</evidence>
<evidence type="ECO:0000313" key="2">
    <source>
        <dbReference type="Proteomes" id="UP001055811"/>
    </source>
</evidence>
<reference evidence="1 2" key="2">
    <citation type="journal article" date="2022" name="Mol. Ecol. Resour.">
        <title>The genomes of chicory, endive, great burdock and yacon provide insights into Asteraceae paleo-polyploidization history and plant inulin production.</title>
        <authorList>
            <person name="Fan W."/>
            <person name="Wang S."/>
            <person name="Wang H."/>
            <person name="Wang A."/>
            <person name="Jiang F."/>
            <person name="Liu H."/>
            <person name="Zhao H."/>
            <person name="Xu D."/>
            <person name="Zhang Y."/>
        </authorList>
    </citation>
    <scope>NUCLEOTIDE SEQUENCE [LARGE SCALE GENOMIC DNA]</scope>
    <source>
        <strain evidence="2">cv. Punajuju</strain>
        <tissue evidence="1">Leaves</tissue>
    </source>
</reference>
<keyword evidence="2" id="KW-1185">Reference proteome</keyword>